<feature type="domain" description="Transposase IS204/IS1001/IS1096/IS1165 zinc-finger" evidence="3">
    <location>
        <begin position="34"/>
        <end position="77"/>
    </location>
</feature>
<proteinExistence type="predicted"/>
<reference evidence="4 5" key="2">
    <citation type="submission" date="2020-01" db="EMBL/GenBank/DDBJ databases">
        <title>Microvirga sp. nov., an arsenate reduction bacterium isolated from Tibet hotspring sediments.</title>
        <authorList>
            <person name="Xian W.-D."/>
            <person name="Li W.-J."/>
        </authorList>
    </citation>
    <scope>NUCLEOTIDE SEQUENCE [LARGE SCALE GENOMIC DNA]</scope>
    <source>
        <strain evidence="4 5">KCTC 23863</strain>
    </source>
</reference>
<keyword evidence="5" id="KW-1185">Reference proteome</keyword>
<dbReference type="NCBIfam" id="NF033550">
    <property type="entry name" value="transpos_ISL3"/>
    <property type="match status" value="1"/>
</dbReference>
<evidence type="ECO:0000313" key="4">
    <source>
        <dbReference type="EMBL" id="MXQ14892.1"/>
    </source>
</evidence>
<dbReference type="OrthoDB" id="46712at2"/>
<gene>
    <name evidence="4" type="ORF">GR328_26350</name>
</gene>
<dbReference type="PANTHER" id="PTHR33498">
    <property type="entry name" value="TRANSPOSASE FOR INSERTION SEQUENCE ELEMENT IS1557"/>
    <property type="match status" value="1"/>
</dbReference>
<dbReference type="EMBL" id="WURB01000060">
    <property type="protein sequence ID" value="MXQ14892.1"/>
    <property type="molecule type" value="Genomic_DNA"/>
</dbReference>
<dbReference type="Pfam" id="PF01610">
    <property type="entry name" value="DDE_Tnp_ISL3"/>
    <property type="match status" value="2"/>
</dbReference>
<dbReference type="AlphaFoldDB" id="A0A7X3MX78"/>
<reference evidence="4 5" key="1">
    <citation type="submission" date="2019-12" db="EMBL/GenBank/DDBJ databases">
        <authorList>
            <person name="Yuan C.-G."/>
        </authorList>
    </citation>
    <scope>NUCLEOTIDE SEQUENCE [LARGE SCALE GENOMIC DNA]</scope>
    <source>
        <strain evidence="4 5">KCTC 23863</strain>
    </source>
</reference>
<name>A0A7X3MX78_9HYPH</name>
<evidence type="ECO:0000259" key="2">
    <source>
        <dbReference type="Pfam" id="PF01610"/>
    </source>
</evidence>
<accession>A0A7X3MX78</accession>
<protein>
    <submittedName>
        <fullName evidence="4">ISL3 family transposase</fullName>
    </submittedName>
</protein>
<evidence type="ECO:0000256" key="1">
    <source>
        <dbReference type="SAM" id="MobiDB-lite"/>
    </source>
</evidence>
<dbReference type="PANTHER" id="PTHR33498:SF1">
    <property type="entry name" value="TRANSPOSASE FOR INSERTION SEQUENCE ELEMENT IS1557"/>
    <property type="match status" value="1"/>
</dbReference>
<dbReference type="InterPro" id="IPR047951">
    <property type="entry name" value="Transpos_ISL3"/>
</dbReference>
<organism evidence="4 5">
    <name type="scientific">Microvirga makkahensis</name>
    <dbReference type="NCBI Taxonomy" id="1128670"/>
    <lineage>
        <taxon>Bacteria</taxon>
        <taxon>Pseudomonadati</taxon>
        <taxon>Pseudomonadota</taxon>
        <taxon>Alphaproteobacteria</taxon>
        <taxon>Hyphomicrobiales</taxon>
        <taxon>Methylobacteriaceae</taxon>
        <taxon>Microvirga</taxon>
    </lineage>
</organism>
<dbReference type="RefSeq" id="WP_160888594.1">
    <property type="nucleotide sequence ID" value="NZ_WURB01000060.1"/>
</dbReference>
<comment type="caution">
    <text evidence="4">The sequence shown here is derived from an EMBL/GenBank/DDBJ whole genome shotgun (WGS) entry which is preliminary data.</text>
</comment>
<feature type="domain" description="Transposase IS204/IS1001/IS1096/IS1165 DDE" evidence="2">
    <location>
        <begin position="153"/>
        <end position="303"/>
    </location>
</feature>
<dbReference type="InterPro" id="IPR029261">
    <property type="entry name" value="Transposase_Znf"/>
</dbReference>
<dbReference type="Pfam" id="PF14690">
    <property type="entry name" value="Zn_ribbon_ISL3"/>
    <property type="match status" value="1"/>
</dbReference>
<evidence type="ECO:0000259" key="3">
    <source>
        <dbReference type="Pfam" id="PF14690"/>
    </source>
</evidence>
<dbReference type="Proteomes" id="UP000436483">
    <property type="component" value="Unassembled WGS sequence"/>
</dbReference>
<sequence>MNSLSLMPGCRIRHVTPQGQNTLAVAVEGCAPHGRCPACRHISASIHSTYLRQPADLSSFVREVRLNVRMRRFYCRNTSCSKQTFAEALPRLLRPYARRTSRLAKAQGRIGIALGGEPGARLLAHLAMPASADTVLRLVQNLPLATRKPPRIVGVDDWAMKKGRTYGSILVDLERRRPIELLPDRTASTFSAWLRRHPTIRIIVRDRPSEFENGTATASKAIQVADRWHLLLNARQMVERWLARAHVRLRRLSPINHPPVASKQGTRAYPRTRAEQAASADSRTRWQALYEEVRQRHARGETLLAISRTMGPARGTVRTFAQAESLPERAVRQPGPSILDPYRYHLNTRLAAGYEIATALWRELGDLGFAGSPKQVCRWMAERRTAPAETTALDATEDAVLARVRQDSEAAIVADLAERFCTLIRQCCRERQPQNSEQTSIQALTAWIAEARSSGIQTVETFAADLEQDGAAVRAALTQPWSSGQAEGQITRLKLLKRSMYGRAGFDLLRRALSLTASPHLRVKLTVPP</sequence>
<evidence type="ECO:0000313" key="5">
    <source>
        <dbReference type="Proteomes" id="UP000436483"/>
    </source>
</evidence>
<dbReference type="InterPro" id="IPR002560">
    <property type="entry name" value="Transposase_DDE"/>
</dbReference>
<feature type="domain" description="Transposase IS204/IS1001/IS1096/IS1165 DDE" evidence="2">
    <location>
        <begin position="435"/>
        <end position="510"/>
    </location>
</feature>
<feature type="region of interest" description="Disordered" evidence="1">
    <location>
        <begin position="256"/>
        <end position="278"/>
    </location>
</feature>